<name>A0A0C3RIK6_9PORP</name>
<feature type="DNA-binding region" description="OmpR/PhoB-type" evidence="7">
    <location>
        <begin position="124"/>
        <end position="224"/>
    </location>
</feature>
<evidence type="ECO:0000313" key="12">
    <source>
        <dbReference type="Proteomes" id="UP000031937"/>
    </source>
</evidence>
<dbReference type="OrthoDB" id="9790442at2"/>
<keyword evidence="5" id="KW-0804">Transcription</keyword>
<dbReference type="SMART" id="SM00862">
    <property type="entry name" value="Trans_reg_C"/>
    <property type="match status" value="1"/>
</dbReference>
<dbReference type="InterPro" id="IPR001789">
    <property type="entry name" value="Sig_transdc_resp-reg_receiver"/>
</dbReference>
<dbReference type="Gene3D" id="1.10.10.10">
    <property type="entry name" value="Winged helix-like DNA-binding domain superfamily/Winged helix DNA-binding domain"/>
    <property type="match status" value="1"/>
</dbReference>
<dbReference type="AlphaFoldDB" id="A0A0C3RIK6"/>
<evidence type="ECO:0000313" key="13">
    <source>
        <dbReference type="Proteomes" id="UP000031980"/>
    </source>
</evidence>
<keyword evidence="2" id="KW-0902">Two-component regulatory system</keyword>
<accession>A0A0C3RIK6</accession>
<gene>
    <name evidence="11" type="ORF">BA92_05025</name>
    <name evidence="10" type="ORF">IE90_11085</name>
</gene>
<dbReference type="Proteomes" id="UP000031937">
    <property type="component" value="Unassembled WGS sequence"/>
</dbReference>
<dbReference type="GO" id="GO:0032993">
    <property type="term" value="C:protein-DNA complex"/>
    <property type="evidence" value="ECO:0007669"/>
    <property type="project" value="TreeGrafter"/>
</dbReference>
<protein>
    <submittedName>
        <fullName evidence="11">Transcriptional regulator</fullName>
    </submittedName>
</protein>
<dbReference type="PANTHER" id="PTHR48111:SF22">
    <property type="entry name" value="REGULATOR OF RPOS"/>
    <property type="match status" value="1"/>
</dbReference>
<evidence type="ECO:0000313" key="11">
    <source>
        <dbReference type="EMBL" id="KIO45819.1"/>
    </source>
</evidence>
<evidence type="ECO:0000259" key="9">
    <source>
        <dbReference type="PROSITE" id="PS51755"/>
    </source>
</evidence>
<evidence type="ECO:0000259" key="8">
    <source>
        <dbReference type="PROSITE" id="PS50110"/>
    </source>
</evidence>
<dbReference type="EMBL" id="JPIT01000031">
    <property type="protein sequence ID" value="KIO43655.1"/>
    <property type="molecule type" value="Genomic_DNA"/>
</dbReference>
<dbReference type="PROSITE" id="PS50110">
    <property type="entry name" value="RESPONSE_REGULATORY"/>
    <property type="match status" value="1"/>
</dbReference>
<feature type="domain" description="Response regulatory" evidence="8">
    <location>
        <begin position="2"/>
        <end position="116"/>
    </location>
</feature>
<evidence type="ECO:0000256" key="3">
    <source>
        <dbReference type="ARBA" id="ARBA00023015"/>
    </source>
</evidence>
<evidence type="ECO:0000256" key="6">
    <source>
        <dbReference type="PROSITE-ProRule" id="PRU00169"/>
    </source>
</evidence>
<keyword evidence="4 7" id="KW-0238">DNA-binding</keyword>
<sequence>MKILIIEDEENLREVMTKSLEKERFVVEQAPDYHSALLKINDYDYDCILLDIMLPDGNGLTLLEELKKNKKRESVIIISAKDSIEDKVTGLDLGADDYLAKPFHLAELNARVKSVIRRNQQDGNIGIELANLNVYPDRHTVQVNGSELTLNRKEFDLLYYFVTNPDRLINKTTLAESVWGDRIDQADSLDFIYSQVKNLRKKMKHAGAIPEIKAIYGFGYKLTTHPEEL</sequence>
<organism evidence="11 13">
    <name type="scientific">Sanguibacteroides justesenii</name>
    <dbReference type="NCBI Taxonomy" id="1547597"/>
    <lineage>
        <taxon>Bacteria</taxon>
        <taxon>Pseudomonadati</taxon>
        <taxon>Bacteroidota</taxon>
        <taxon>Bacteroidia</taxon>
        <taxon>Bacteroidales</taxon>
        <taxon>Porphyromonadaceae</taxon>
        <taxon>Sanguibacteroides</taxon>
    </lineage>
</organism>
<dbReference type="InterPro" id="IPR011006">
    <property type="entry name" value="CheY-like_superfamily"/>
</dbReference>
<dbReference type="RefSeq" id="WP_041503851.1">
    <property type="nucleotide sequence ID" value="NZ_JPIT01000031.1"/>
</dbReference>
<reference evidence="10 12" key="2">
    <citation type="submission" date="2014-07" db="EMBL/GenBank/DDBJ databases">
        <title>Porphyromonadaceae bacterium OUH 334697 = ATCC BAA-2682 = DSM 28341 draft genome.</title>
        <authorList>
            <person name="Sydenham T.V."/>
            <person name="Hasman H."/>
            <person name="Justesen U.S."/>
        </authorList>
    </citation>
    <scope>NUCLEOTIDE SEQUENCE [LARGE SCALE GENOMIC DNA]</scope>
    <source>
        <strain evidence="10 12">OUH 334697</strain>
    </source>
</reference>
<dbReference type="InterPro" id="IPR001867">
    <property type="entry name" value="OmpR/PhoB-type_DNA-bd"/>
</dbReference>
<feature type="modified residue" description="4-aspartylphosphate" evidence="6">
    <location>
        <position position="51"/>
    </location>
</feature>
<evidence type="ECO:0000256" key="7">
    <source>
        <dbReference type="PROSITE-ProRule" id="PRU01091"/>
    </source>
</evidence>
<reference evidence="11 13" key="1">
    <citation type="submission" date="2014-07" db="EMBL/GenBank/DDBJ databases">
        <title>Porphyromonadaceae bacterium OUH 308042 = ATCC BAA-2681 = DSM 28342 draft genome.</title>
        <authorList>
            <person name="Sydenham T.V."/>
            <person name="Hasman H."/>
            <person name="Justensen U.S."/>
        </authorList>
    </citation>
    <scope>NUCLEOTIDE SEQUENCE [LARGE SCALE GENOMIC DNA]</scope>
    <source>
        <strain evidence="11 13">OUH 308042</strain>
    </source>
</reference>
<dbReference type="InterPro" id="IPR039420">
    <property type="entry name" value="WalR-like"/>
</dbReference>
<evidence type="ECO:0000256" key="5">
    <source>
        <dbReference type="ARBA" id="ARBA00023163"/>
    </source>
</evidence>
<evidence type="ECO:0000256" key="2">
    <source>
        <dbReference type="ARBA" id="ARBA00023012"/>
    </source>
</evidence>
<dbReference type="Pfam" id="PF00072">
    <property type="entry name" value="Response_reg"/>
    <property type="match status" value="1"/>
</dbReference>
<evidence type="ECO:0000313" key="10">
    <source>
        <dbReference type="EMBL" id="KIO43655.1"/>
    </source>
</evidence>
<dbReference type="GO" id="GO:0000976">
    <property type="term" value="F:transcription cis-regulatory region binding"/>
    <property type="evidence" value="ECO:0007669"/>
    <property type="project" value="TreeGrafter"/>
</dbReference>
<dbReference type="GO" id="GO:0000156">
    <property type="term" value="F:phosphorelay response regulator activity"/>
    <property type="evidence" value="ECO:0007669"/>
    <property type="project" value="TreeGrafter"/>
</dbReference>
<dbReference type="EMBL" id="JPIU01000037">
    <property type="protein sequence ID" value="KIO45819.1"/>
    <property type="molecule type" value="Genomic_DNA"/>
</dbReference>
<dbReference type="Gene3D" id="6.10.250.690">
    <property type="match status" value="1"/>
</dbReference>
<keyword evidence="3" id="KW-0805">Transcription regulation</keyword>
<dbReference type="Gene3D" id="3.40.50.2300">
    <property type="match status" value="1"/>
</dbReference>
<evidence type="ECO:0000256" key="1">
    <source>
        <dbReference type="ARBA" id="ARBA00022553"/>
    </source>
</evidence>
<dbReference type="PROSITE" id="PS51755">
    <property type="entry name" value="OMPR_PHOB"/>
    <property type="match status" value="1"/>
</dbReference>
<dbReference type="InterPro" id="IPR036388">
    <property type="entry name" value="WH-like_DNA-bd_sf"/>
</dbReference>
<keyword evidence="13" id="KW-1185">Reference proteome</keyword>
<dbReference type="PANTHER" id="PTHR48111">
    <property type="entry name" value="REGULATOR OF RPOS"/>
    <property type="match status" value="1"/>
</dbReference>
<dbReference type="SMART" id="SM00448">
    <property type="entry name" value="REC"/>
    <property type="match status" value="1"/>
</dbReference>
<feature type="domain" description="OmpR/PhoB-type" evidence="9">
    <location>
        <begin position="124"/>
        <end position="224"/>
    </location>
</feature>
<proteinExistence type="predicted"/>
<dbReference type="Pfam" id="PF00486">
    <property type="entry name" value="Trans_reg_C"/>
    <property type="match status" value="1"/>
</dbReference>
<dbReference type="Proteomes" id="UP000031980">
    <property type="component" value="Unassembled WGS sequence"/>
</dbReference>
<evidence type="ECO:0000256" key="4">
    <source>
        <dbReference type="ARBA" id="ARBA00023125"/>
    </source>
</evidence>
<comment type="caution">
    <text evidence="11">The sequence shown here is derived from an EMBL/GenBank/DDBJ whole genome shotgun (WGS) entry which is preliminary data.</text>
</comment>
<dbReference type="SUPFAM" id="SSF52172">
    <property type="entry name" value="CheY-like"/>
    <property type="match status" value="1"/>
</dbReference>
<dbReference type="GO" id="GO:0005829">
    <property type="term" value="C:cytosol"/>
    <property type="evidence" value="ECO:0007669"/>
    <property type="project" value="TreeGrafter"/>
</dbReference>
<dbReference type="GO" id="GO:0006355">
    <property type="term" value="P:regulation of DNA-templated transcription"/>
    <property type="evidence" value="ECO:0007669"/>
    <property type="project" value="InterPro"/>
</dbReference>
<dbReference type="CDD" id="cd00383">
    <property type="entry name" value="trans_reg_C"/>
    <property type="match status" value="1"/>
</dbReference>
<keyword evidence="1 6" id="KW-0597">Phosphoprotein</keyword>